<feature type="region of interest" description="Disordered" evidence="1">
    <location>
        <begin position="275"/>
        <end position="361"/>
    </location>
</feature>
<evidence type="ECO:0000313" key="2">
    <source>
        <dbReference type="EMBL" id="EGT57132.1"/>
    </source>
</evidence>
<feature type="compositionally biased region" description="Polar residues" evidence="1">
    <location>
        <begin position="299"/>
        <end position="310"/>
    </location>
</feature>
<feature type="region of interest" description="Disordered" evidence="1">
    <location>
        <begin position="107"/>
        <end position="144"/>
    </location>
</feature>
<evidence type="ECO:0000313" key="3">
    <source>
        <dbReference type="Proteomes" id="UP000008068"/>
    </source>
</evidence>
<dbReference type="Proteomes" id="UP000008068">
    <property type="component" value="Unassembled WGS sequence"/>
</dbReference>
<feature type="compositionally biased region" description="Basic residues" evidence="1">
    <location>
        <begin position="422"/>
        <end position="432"/>
    </location>
</feature>
<protein>
    <submittedName>
        <fullName evidence="2">Uncharacterized protein</fullName>
    </submittedName>
</protein>
<sequence length="442" mass="51677">MEFSSNFGFTGPYTANSGFNFLEPQHLQNYASTVNSEYTGFNGFNQNQHFLQYPNYPYGTEWYDPYTNYNITPQFTGFGDVNQNPLMNFGWNYNFMGLHTWEPQPYQNFDIGPSPIQSLSTQEDDESDLEEEEDEEEEKDEANESICLDAQPIVPNVLKPILTNNIKKCVPDESRNAKIIASEKARLQKMSEAERKEYYRRKRLSKWGVDPNTKELSPEDKQRIKKFNEKRVERRRIQRLKEKMILEIPDKLATVGDLEKASGINEKNAIEKVKRATYRKDRYKKISSEKRKARAQAASLDSSKDSSTPTPKIKPRVRANCKGLTQAQKNARRAELARNNRRNMSAERKQEMKEKRDLQLKRKKEKMMEELGEEFEAVEAAKIAKKNEATKRWRQNLPAERLQDYSERLKKRRIEVREAEKKKKQRKGKAGTKRNIDCGNTT</sequence>
<accession>G0NBW1</accession>
<dbReference type="AlphaFoldDB" id="G0NBW1"/>
<name>G0NBW1_CAEBE</name>
<feature type="region of interest" description="Disordered" evidence="1">
    <location>
        <begin position="392"/>
        <end position="442"/>
    </location>
</feature>
<keyword evidence="3" id="KW-1185">Reference proteome</keyword>
<dbReference type="HOGENOM" id="CLU_619992_0_0_1"/>
<organism evidence="3">
    <name type="scientific">Caenorhabditis brenneri</name>
    <name type="common">Nematode worm</name>
    <dbReference type="NCBI Taxonomy" id="135651"/>
    <lineage>
        <taxon>Eukaryota</taxon>
        <taxon>Metazoa</taxon>
        <taxon>Ecdysozoa</taxon>
        <taxon>Nematoda</taxon>
        <taxon>Chromadorea</taxon>
        <taxon>Rhabditida</taxon>
        <taxon>Rhabditina</taxon>
        <taxon>Rhabditomorpha</taxon>
        <taxon>Rhabditoidea</taxon>
        <taxon>Rhabditidae</taxon>
        <taxon>Peloderinae</taxon>
        <taxon>Caenorhabditis</taxon>
    </lineage>
</organism>
<proteinExistence type="predicted"/>
<gene>
    <name evidence="2" type="ORF">CAEBREN_13374</name>
</gene>
<feature type="compositionally biased region" description="Basic and acidic residues" evidence="1">
    <location>
        <begin position="332"/>
        <end position="360"/>
    </location>
</feature>
<dbReference type="EMBL" id="GL379859">
    <property type="protein sequence ID" value="EGT57132.1"/>
    <property type="molecule type" value="Genomic_DNA"/>
</dbReference>
<dbReference type="InParanoid" id="G0NBW1"/>
<feature type="compositionally biased region" description="Acidic residues" evidence="1">
    <location>
        <begin position="122"/>
        <end position="143"/>
    </location>
</feature>
<feature type="compositionally biased region" description="Basic and acidic residues" evidence="1">
    <location>
        <begin position="275"/>
        <end position="290"/>
    </location>
</feature>
<evidence type="ECO:0000256" key="1">
    <source>
        <dbReference type="SAM" id="MobiDB-lite"/>
    </source>
</evidence>
<reference evidence="3" key="1">
    <citation type="submission" date="2011-07" db="EMBL/GenBank/DDBJ databases">
        <authorList>
            <consortium name="Caenorhabditis brenneri Sequencing and Analysis Consortium"/>
            <person name="Wilson R.K."/>
        </authorList>
    </citation>
    <scope>NUCLEOTIDE SEQUENCE [LARGE SCALE GENOMIC DNA]</scope>
    <source>
        <strain evidence="3">PB2801</strain>
    </source>
</reference>